<evidence type="ECO:0000259" key="18">
    <source>
        <dbReference type="Pfam" id="PF01746"/>
    </source>
</evidence>
<keyword evidence="9 15" id="KW-0808">Transferase</keyword>
<dbReference type="RefSeq" id="WP_168962248.1">
    <property type="nucleotide sequence ID" value="NZ_DBFNGS010000688.1"/>
</dbReference>
<evidence type="ECO:0000256" key="3">
    <source>
        <dbReference type="ARBA" id="ARBA00007630"/>
    </source>
</evidence>
<dbReference type="GO" id="GO:0005829">
    <property type="term" value="C:cytosol"/>
    <property type="evidence" value="ECO:0007669"/>
    <property type="project" value="TreeGrafter"/>
</dbReference>
<name>A0A848ATV7_9BACT</name>
<evidence type="ECO:0000256" key="13">
    <source>
        <dbReference type="ARBA" id="ARBA00033392"/>
    </source>
</evidence>
<dbReference type="GO" id="GO:0002939">
    <property type="term" value="P:tRNA N1-guanine methylation"/>
    <property type="evidence" value="ECO:0007669"/>
    <property type="project" value="TreeGrafter"/>
</dbReference>
<evidence type="ECO:0000256" key="17">
    <source>
        <dbReference type="RuleBase" id="RU003464"/>
    </source>
</evidence>
<evidence type="ECO:0000256" key="6">
    <source>
        <dbReference type="ARBA" id="ARBA00014679"/>
    </source>
</evidence>
<dbReference type="InterPro" id="IPR002649">
    <property type="entry name" value="tRNA_m1G_MeTrfase_TrmD"/>
</dbReference>
<proteinExistence type="inferred from homology"/>
<keyword evidence="8 15" id="KW-0489">Methyltransferase</keyword>
<dbReference type="EMBL" id="JABAEW010000012">
    <property type="protein sequence ID" value="NMD86578.1"/>
    <property type="molecule type" value="Genomic_DNA"/>
</dbReference>
<evidence type="ECO:0000256" key="1">
    <source>
        <dbReference type="ARBA" id="ARBA00002634"/>
    </source>
</evidence>
<accession>A0A848ATV7</accession>
<feature type="binding site" evidence="15 16">
    <location>
        <begin position="130"/>
        <end position="135"/>
    </location>
    <ligand>
        <name>S-adenosyl-L-methionine</name>
        <dbReference type="ChEBI" id="CHEBI:59789"/>
    </ligand>
</feature>
<evidence type="ECO:0000313" key="20">
    <source>
        <dbReference type="Proteomes" id="UP000576225"/>
    </source>
</evidence>
<comment type="catalytic activity">
    <reaction evidence="14 15 17">
        <text>guanosine(37) in tRNA + S-adenosyl-L-methionine = N(1)-methylguanosine(37) in tRNA + S-adenosyl-L-homocysteine + H(+)</text>
        <dbReference type="Rhea" id="RHEA:36899"/>
        <dbReference type="Rhea" id="RHEA-COMP:10145"/>
        <dbReference type="Rhea" id="RHEA-COMP:10147"/>
        <dbReference type="ChEBI" id="CHEBI:15378"/>
        <dbReference type="ChEBI" id="CHEBI:57856"/>
        <dbReference type="ChEBI" id="CHEBI:59789"/>
        <dbReference type="ChEBI" id="CHEBI:73542"/>
        <dbReference type="ChEBI" id="CHEBI:74269"/>
        <dbReference type="EC" id="2.1.1.228"/>
    </reaction>
</comment>
<reference evidence="19 20" key="1">
    <citation type="submission" date="2020-04" db="EMBL/GenBank/DDBJ databases">
        <authorList>
            <person name="Hitch T.C.A."/>
            <person name="Wylensek D."/>
            <person name="Clavel T."/>
        </authorList>
    </citation>
    <scope>NUCLEOTIDE SEQUENCE [LARGE SCALE GENOMIC DNA]</scope>
    <source>
        <strain evidence="19 20">COR2-253-APC-1A</strain>
    </source>
</reference>
<gene>
    <name evidence="15 19" type="primary">trmD</name>
    <name evidence="19" type="ORF">HF882_08295</name>
</gene>
<comment type="function">
    <text evidence="1 15 17">Specifically methylates guanosine-37 in various tRNAs.</text>
</comment>
<evidence type="ECO:0000256" key="7">
    <source>
        <dbReference type="ARBA" id="ARBA00022490"/>
    </source>
</evidence>
<dbReference type="PANTHER" id="PTHR46417:SF1">
    <property type="entry name" value="TRNA (GUANINE-N(1)-)-METHYLTRANSFERASE"/>
    <property type="match status" value="1"/>
</dbReference>
<evidence type="ECO:0000256" key="10">
    <source>
        <dbReference type="ARBA" id="ARBA00022691"/>
    </source>
</evidence>
<dbReference type="FunFam" id="3.40.1280.10:FF:000001">
    <property type="entry name" value="tRNA (guanine-N(1)-)-methyltransferase"/>
    <property type="match status" value="1"/>
</dbReference>
<dbReference type="PANTHER" id="PTHR46417">
    <property type="entry name" value="TRNA (GUANINE-N(1)-)-METHYLTRANSFERASE"/>
    <property type="match status" value="1"/>
</dbReference>
<dbReference type="GO" id="GO:0052906">
    <property type="term" value="F:tRNA (guanine(37)-N1)-methyltransferase activity"/>
    <property type="evidence" value="ECO:0007669"/>
    <property type="project" value="UniProtKB-UniRule"/>
</dbReference>
<protein>
    <recommendedName>
        <fullName evidence="6 15">tRNA (guanine-N(1)-)-methyltransferase</fullName>
        <ecNumber evidence="5 15">2.1.1.228</ecNumber>
    </recommendedName>
    <alternativeName>
        <fullName evidence="12 15">M1G-methyltransferase</fullName>
    </alternativeName>
    <alternativeName>
        <fullName evidence="13 15">tRNA [GM37] methyltransferase</fullName>
    </alternativeName>
</protein>
<evidence type="ECO:0000256" key="8">
    <source>
        <dbReference type="ARBA" id="ARBA00022603"/>
    </source>
</evidence>
<evidence type="ECO:0000256" key="9">
    <source>
        <dbReference type="ARBA" id="ARBA00022679"/>
    </source>
</evidence>
<comment type="subcellular location">
    <subcellularLocation>
        <location evidence="2 15 17">Cytoplasm</location>
    </subcellularLocation>
</comment>
<dbReference type="SUPFAM" id="SSF75217">
    <property type="entry name" value="alpha/beta knot"/>
    <property type="match status" value="1"/>
</dbReference>
<feature type="domain" description="tRNA methyltransferase TRMD/TRM10-type" evidence="18">
    <location>
        <begin position="1"/>
        <end position="222"/>
    </location>
</feature>
<evidence type="ECO:0000256" key="14">
    <source>
        <dbReference type="ARBA" id="ARBA00047783"/>
    </source>
</evidence>
<comment type="caution">
    <text evidence="19">The sequence shown here is derived from an EMBL/GenBank/DDBJ whole genome shotgun (WGS) entry which is preliminary data.</text>
</comment>
<keyword evidence="7 15" id="KW-0963">Cytoplasm</keyword>
<dbReference type="EC" id="2.1.1.228" evidence="5 15"/>
<evidence type="ECO:0000256" key="4">
    <source>
        <dbReference type="ARBA" id="ARBA00011738"/>
    </source>
</evidence>
<dbReference type="HAMAP" id="MF_00605">
    <property type="entry name" value="TrmD"/>
    <property type="match status" value="1"/>
</dbReference>
<dbReference type="NCBIfam" id="TIGR00088">
    <property type="entry name" value="trmD"/>
    <property type="match status" value="1"/>
</dbReference>
<dbReference type="PIRSF" id="PIRSF000386">
    <property type="entry name" value="tRNA_mtase"/>
    <property type="match status" value="1"/>
</dbReference>
<comment type="similarity">
    <text evidence="3 15 17">Belongs to the RNA methyltransferase TrmD family.</text>
</comment>
<dbReference type="InterPro" id="IPR023148">
    <property type="entry name" value="tRNA_m1G_MeTrfase_C_sf"/>
</dbReference>
<dbReference type="Gene3D" id="3.40.1280.10">
    <property type="match status" value="1"/>
</dbReference>
<dbReference type="NCBIfam" id="NF000648">
    <property type="entry name" value="PRK00026.1"/>
    <property type="match status" value="1"/>
</dbReference>
<keyword evidence="11 15" id="KW-0819">tRNA processing</keyword>
<evidence type="ECO:0000256" key="2">
    <source>
        <dbReference type="ARBA" id="ARBA00004496"/>
    </source>
</evidence>
<dbReference type="Proteomes" id="UP000576225">
    <property type="component" value="Unassembled WGS sequence"/>
</dbReference>
<dbReference type="InterPro" id="IPR016009">
    <property type="entry name" value="tRNA_MeTrfase_TRMD/TRM10"/>
</dbReference>
<evidence type="ECO:0000256" key="12">
    <source>
        <dbReference type="ARBA" id="ARBA00029736"/>
    </source>
</evidence>
<evidence type="ECO:0000256" key="5">
    <source>
        <dbReference type="ARBA" id="ARBA00012807"/>
    </source>
</evidence>
<keyword evidence="10 15" id="KW-0949">S-adenosyl-L-methionine</keyword>
<dbReference type="InterPro" id="IPR029028">
    <property type="entry name" value="Alpha/beta_knot_MTases"/>
</dbReference>
<dbReference type="CDD" id="cd18080">
    <property type="entry name" value="TrmD-like"/>
    <property type="match status" value="1"/>
</dbReference>
<evidence type="ECO:0000256" key="15">
    <source>
        <dbReference type="HAMAP-Rule" id="MF_00605"/>
    </source>
</evidence>
<evidence type="ECO:0000313" key="19">
    <source>
        <dbReference type="EMBL" id="NMD86578.1"/>
    </source>
</evidence>
<sequence length="233" mass="26032">MQIDILTLFPEMFPGPLGESIIGRAAARELARIQAIDLRRFAHDARGTVDDKPYGGGPGMLMKVEPIVEAVESVRRPESVVILTSPRGERFNQRLAAELAKKRHLVIIAGHYEGVDQRAIELAVDREISLGDFVLTSGNLAAMVMADAIIRLLPGVLGHDESSVDESHSAGLLEYPQYTRPPEFRGLKVPEVLLSGDHGRVDAWRQCQSERLTRERRPDLWEMYLQTTETELK</sequence>
<dbReference type="Gene3D" id="1.10.1270.20">
    <property type="entry name" value="tRNA(m1g37)methyltransferase, domain 2"/>
    <property type="match status" value="1"/>
</dbReference>
<comment type="subunit">
    <text evidence="4 15 17">Homodimer.</text>
</comment>
<dbReference type="AlphaFoldDB" id="A0A848ATV7"/>
<evidence type="ECO:0000256" key="11">
    <source>
        <dbReference type="ARBA" id="ARBA00022694"/>
    </source>
</evidence>
<evidence type="ECO:0000256" key="16">
    <source>
        <dbReference type="PIRSR" id="PIRSR000386-1"/>
    </source>
</evidence>
<dbReference type="Pfam" id="PF01746">
    <property type="entry name" value="tRNA_m1G_MT"/>
    <property type="match status" value="1"/>
</dbReference>
<dbReference type="InterPro" id="IPR029026">
    <property type="entry name" value="tRNA_m1G_MTases_N"/>
</dbReference>
<feature type="binding site" evidence="15 16">
    <location>
        <position position="110"/>
    </location>
    <ligand>
        <name>S-adenosyl-L-methionine</name>
        <dbReference type="ChEBI" id="CHEBI:59789"/>
    </ligand>
</feature>
<organism evidence="19 20">
    <name type="scientific">Victivallis vadensis</name>
    <dbReference type="NCBI Taxonomy" id="172901"/>
    <lineage>
        <taxon>Bacteria</taxon>
        <taxon>Pseudomonadati</taxon>
        <taxon>Lentisphaerota</taxon>
        <taxon>Lentisphaeria</taxon>
        <taxon>Victivallales</taxon>
        <taxon>Victivallaceae</taxon>
        <taxon>Victivallis</taxon>
    </lineage>
</organism>